<dbReference type="Proteomes" id="UP000033551">
    <property type="component" value="Unassembled WGS sequence"/>
</dbReference>
<dbReference type="RefSeq" id="WP_045951766.1">
    <property type="nucleotide sequence ID" value="NZ_JZWV01001232.1"/>
</dbReference>
<organism evidence="1 2">
    <name type="scientific">Streptomyces katrae</name>
    <dbReference type="NCBI Taxonomy" id="68223"/>
    <lineage>
        <taxon>Bacteria</taxon>
        <taxon>Bacillati</taxon>
        <taxon>Actinomycetota</taxon>
        <taxon>Actinomycetes</taxon>
        <taxon>Kitasatosporales</taxon>
        <taxon>Streptomycetaceae</taxon>
        <taxon>Streptomyces</taxon>
    </lineage>
</organism>
<protein>
    <submittedName>
        <fullName evidence="1">Uncharacterized protein</fullName>
    </submittedName>
</protein>
<evidence type="ECO:0000313" key="1">
    <source>
        <dbReference type="EMBL" id="KJY24407.1"/>
    </source>
</evidence>
<comment type="caution">
    <text evidence="1">The sequence shown here is derived from an EMBL/GenBank/DDBJ whole genome shotgun (WGS) entry which is preliminary data.</text>
</comment>
<dbReference type="OrthoDB" id="4322537at2"/>
<dbReference type="AlphaFoldDB" id="A0A0F4IQX5"/>
<evidence type="ECO:0000313" key="2">
    <source>
        <dbReference type="Proteomes" id="UP000033551"/>
    </source>
</evidence>
<name>A0A0F4IQX5_9ACTN</name>
<accession>A0A0F4IQX5</accession>
<gene>
    <name evidence="1" type="ORF">VR44_35470</name>
</gene>
<reference evidence="1 2" key="1">
    <citation type="submission" date="2015-02" db="EMBL/GenBank/DDBJ databases">
        <authorList>
            <person name="Ju K.-S."/>
            <person name="Doroghazi J.R."/>
            <person name="Metcalf W."/>
        </authorList>
    </citation>
    <scope>NUCLEOTIDE SEQUENCE [LARGE SCALE GENOMIC DNA]</scope>
    <source>
        <strain evidence="1 2">NRRL ISP-5550</strain>
    </source>
</reference>
<sequence length="85" mass="9041">MTDTLVWFALICSVLGTGVTAWTSSGVGRLHHLDARELRRQQRFEDILSLHVEETGPPRTTLPPGAPEAADTAACAACGSSSVHL</sequence>
<keyword evidence="2" id="KW-1185">Reference proteome</keyword>
<dbReference type="PATRIC" id="fig|68223.7.peg.4208"/>
<dbReference type="EMBL" id="JZWV01001232">
    <property type="protein sequence ID" value="KJY24407.1"/>
    <property type="molecule type" value="Genomic_DNA"/>
</dbReference>
<proteinExistence type="predicted"/>